<reference evidence="1" key="1">
    <citation type="submission" date="2020-10" db="EMBL/GenBank/DDBJ databases">
        <title>Taxonomic study of unclassified bacteria belonging to the class Ktedonobacteria.</title>
        <authorList>
            <person name="Yabe S."/>
            <person name="Wang C.M."/>
            <person name="Zheng Y."/>
            <person name="Sakai Y."/>
            <person name="Cavaletti L."/>
            <person name="Monciardini P."/>
            <person name="Donadio S."/>
        </authorList>
    </citation>
    <scope>NUCLEOTIDE SEQUENCE</scope>
    <source>
        <strain evidence="1">ID150040</strain>
    </source>
</reference>
<dbReference type="Proteomes" id="UP000597444">
    <property type="component" value="Unassembled WGS sequence"/>
</dbReference>
<evidence type="ECO:0008006" key="3">
    <source>
        <dbReference type="Google" id="ProtNLM"/>
    </source>
</evidence>
<accession>A0A8J3INW5</accession>
<name>A0A8J3INW5_9CHLR</name>
<dbReference type="RefSeq" id="WP_220203586.1">
    <property type="nucleotide sequence ID" value="NZ_BNJK01000001.1"/>
</dbReference>
<keyword evidence="2" id="KW-1185">Reference proteome</keyword>
<sequence>MRLITETYLAQAARWPATGRHILAQYDDNSIIVYQAYRPAIGHFAACNGYFGGEFSFSRMSWIKPNFLWMQYRSGWGGKPGQEVTLAIRLQRAAFDRILAGAIHSTYKEAIYGSEATWKQRVAQSDVRLQWDPDHHPSGARLERRAIQLSLRGETLARYAREWILEIEDITDFVREQYEAVRAEAYERLITPQERVYPQPAHTGHVQIASEE</sequence>
<comment type="caution">
    <text evidence="1">The sequence shown here is derived from an EMBL/GenBank/DDBJ whole genome shotgun (WGS) entry which is preliminary data.</text>
</comment>
<dbReference type="PANTHER" id="PTHR38567">
    <property type="entry name" value="DUF4291 DOMAIN-CONTAINING PROTEIN"/>
    <property type="match status" value="1"/>
</dbReference>
<dbReference type="AlphaFoldDB" id="A0A8J3INW5"/>
<organism evidence="1 2">
    <name type="scientific">Reticulibacter mediterranei</name>
    <dbReference type="NCBI Taxonomy" id="2778369"/>
    <lineage>
        <taxon>Bacteria</taxon>
        <taxon>Bacillati</taxon>
        <taxon>Chloroflexota</taxon>
        <taxon>Ktedonobacteria</taxon>
        <taxon>Ktedonobacterales</taxon>
        <taxon>Reticulibacteraceae</taxon>
        <taxon>Reticulibacter</taxon>
    </lineage>
</organism>
<dbReference type="InterPro" id="IPR025633">
    <property type="entry name" value="DUF4291"/>
</dbReference>
<proteinExistence type="predicted"/>
<dbReference type="Pfam" id="PF14124">
    <property type="entry name" value="DUF4291"/>
    <property type="match status" value="1"/>
</dbReference>
<dbReference type="EMBL" id="BNJK01000001">
    <property type="protein sequence ID" value="GHO92766.1"/>
    <property type="molecule type" value="Genomic_DNA"/>
</dbReference>
<evidence type="ECO:0000313" key="1">
    <source>
        <dbReference type="EMBL" id="GHO92766.1"/>
    </source>
</evidence>
<dbReference type="PANTHER" id="PTHR38567:SF1">
    <property type="entry name" value="DUF4291 DOMAIN-CONTAINING PROTEIN"/>
    <property type="match status" value="1"/>
</dbReference>
<evidence type="ECO:0000313" key="2">
    <source>
        <dbReference type="Proteomes" id="UP000597444"/>
    </source>
</evidence>
<protein>
    <recommendedName>
        <fullName evidence="3">DUF4291 domain-containing protein</fullName>
    </recommendedName>
</protein>
<gene>
    <name evidence="1" type="ORF">KSF_028140</name>
</gene>